<dbReference type="PROSITE" id="PS51194">
    <property type="entry name" value="HELICASE_CTER"/>
    <property type="match status" value="1"/>
</dbReference>
<dbReference type="Pfam" id="PF00176">
    <property type="entry name" value="SNF2-rel_dom"/>
    <property type="match status" value="1"/>
</dbReference>
<comment type="caution">
    <text evidence="4">The sequence shown here is derived from an EMBL/GenBank/DDBJ whole genome shotgun (WGS) entry which is preliminary data.</text>
</comment>
<gene>
    <name evidence="4" type="ORF">AFK20_11740</name>
</gene>
<dbReference type="InterPro" id="IPR038718">
    <property type="entry name" value="SNF2-like_sf"/>
</dbReference>
<dbReference type="InterPro" id="IPR049730">
    <property type="entry name" value="SNF2/RAD54-like_C"/>
</dbReference>
<dbReference type="GO" id="GO:0004386">
    <property type="term" value="F:helicase activity"/>
    <property type="evidence" value="ECO:0007669"/>
    <property type="project" value="UniProtKB-KW"/>
</dbReference>
<evidence type="ECO:0000313" key="4">
    <source>
        <dbReference type="EMBL" id="KND18257.1"/>
    </source>
</evidence>
<dbReference type="SUPFAM" id="SSF52540">
    <property type="entry name" value="P-loop containing nucleoside triphosphate hydrolases"/>
    <property type="match status" value="2"/>
</dbReference>
<accession>A0ABR5IJB9</accession>
<dbReference type="InterPro" id="IPR014001">
    <property type="entry name" value="Helicase_ATP-bd"/>
</dbReference>
<reference evidence="4 5" key="1">
    <citation type="submission" date="2015-07" db="EMBL/GenBank/DDBJ databases">
        <title>Draft genome of Enhydrobacter aerosaccus.</title>
        <authorList>
            <person name="Wang X."/>
        </authorList>
    </citation>
    <scope>NUCLEOTIDE SEQUENCE [LARGE SCALE GENOMIC DNA]</scope>
    <source>
        <strain evidence="4 5">CGMCC9176</strain>
    </source>
</reference>
<dbReference type="SMART" id="SM00487">
    <property type="entry name" value="DEXDc"/>
    <property type="match status" value="1"/>
</dbReference>
<dbReference type="Pfam" id="PF00271">
    <property type="entry name" value="Helicase_C"/>
    <property type="match status" value="1"/>
</dbReference>
<dbReference type="EMBL" id="LGSW01000016">
    <property type="protein sequence ID" value="KND18257.1"/>
    <property type="molecule type" value="Genomic_DNA"/>
</dbReference>
<dbReference type="CDD" id="cd18793">
    <property type="entry name" value="SF2_C_SNF"/>
    <property type="match status" value="1"/>
</dbReference>
<sequence length="1091" mass="124842">MKLIDNINSTLGIDIGKNLNNQSKLKIAASYFSIYAYAALKQELEKVDSFQFVFTSPTFITEDVTEKLKKEKREFIIPKIDRESSLYGTEFEIHLKNQLSQKAIAKECADWIRRKAIFKSNTSSAPMQEFISIQQPETSLTYMPIQGFTPTGLGFEKGNAISNMVNCFDEQSTTQTFIQLFNRIWHDPTKVEDVTSQIVQHIESVYQENPPERIYFLMLYNIFKDFLEDISTDVIPNDLTGYQDTVVWNKLFNFQKDAAFGIINKLETYNGCILADSVGLGKTFTALAVIKYYELRNKSVLVLCPKKLGANWTNYNANLVTNIFANDRFSYDVLYHTDLSRNNGETLGIDLAKINWCNYDLIVIDESHNFRNRGAYKERESRYDRLMNKVIRQGVKTKVLMLSATPVNNHFTDLKNQLALAYEGNADFIESKLDTERDIETIFRRAQASFNTWAKLEPEERTTQAILNLLDFDFFKLLDSVTIARSRKHIQTFYDTTAIGQFPTRLKPLSYRTPLSNDKQAVTLNRIYAELSLIKMAVYAPVTYIFPSALRKYEEIFDTLVEGKGRLKQVDRERSLQALMTVNLLKRLESSIHAFRLTLTFLEKSISNVIAKIDDFDARAADDEVSIAPLMGYDQDENGELLNPENLIGNKLKIHLADMDRLSWRMDLDGDREIIKGLLRMIATIDTKNDAKLQHVKSHIIEKLQHPINPGNHKVIIFTAFADTANYLYENIAPFLLENYGLHSAKITGNDNTSTIKTRVKSRQSHDMQGLLTLFSPKSKQKQDIFPEESREIDILIATDCISEGQNLQDCDYLINFDIHWNPVRIIQRFGRVDRIGSSNSVIQLVNYWPDISLDDYINLRERVENRMVIVDMTSTGDDNVLSAQANDMAYRREQLQKLQNEVLDLEDANTGVSITDLGLNDFRMDLLGYLEVHEELKRLPNGLHTVVPAQPEIGLEAGVIFTLRARNPQMAGNQANRLYPYYLVYINQSGDVVYDYTQAKYLLDVARKACRGIDQPIPKAYESFNRKTDDGRNMGQYSALLDIVIHSIQLLKDEKDIDSLFSGLSTTALVDMVSGLNDFELISFIVIEGN</sequence>
<evidence type="ECO:0000256" key="1">
    <source>
        <dbReference type="ARBA" id="ARBA00022801"/>
    </source>
</evidence>
<protein>
    <submittedName>
        <fullName evidence="4">Helicase</fullName>
    </submittedName>
</protein>
<dbReference type="PANTHER" id="PTHR45766">
    <property type="entry name" value="DNA ANNEALING HELICASE AND ENDONUCLEASE ZRANB3 FAMILY MEMBER"/>
    <property type="match status" value="1"/>
</dbReference>
<keyword evidence="4" id="KW-0347">Helicase</keyword>
<organism evidence="4 5">
    <name type="scientific">Enhydrobacter aerosaccus</name>
    <dbReference type="NCBI Taxonomy" id="225324"/>
    <lineage>
        <taxon>Bacteria</taxon>
        <taxon>Pseudomonadati</taxon>
        <taxon>Pseudomonadota</taxon>
        <taxon>Alphaproteobacteria</taxon>
        <taxon>Hyphomicrobiales</taxon>
        <taxon>Enhydrobacter</taxon>
    </lineage>
</organism>
<dbReference type="InterPro" id="IPR027417">
    <property type="entry name" value="P-loop_NTPase"/>
</dbReference>
<dbReference type="InterPro" id="IPR000330">
    <property type="entry name" value="SNF2_N"/>
</dbReference>
<evidence type="ECO:0000313" key="5">
    <source>
        <dbReference type="Proteomes" id="UP000053900"/>
    </source>
</evidence>
<keyword evidence="4" id="KW-0067">ATP-binding</keyword>
<evidence type="ECO:0000259" key="3">
    <source>
        <dbReference type="PROSITE" id="PS51194"/>
    </source>
</evidence>
<dbReference type="CDD" id="cd10311">
    <property type="entry name" value="PLDc_N_DEXD_c"/>
    <property type="match status" value="1"/>
</dbReference>
<keyword evidence="5" id="KW-1185">Reference proteome</keyword>
<proteinExistence type="predicted"/>
<evidence type="ECO:0000259" key="2">
    <source>
        <dbReference type="PROSITE" id="PS51192"/>
    </source>
</evidence>
<dbReference type="PROSITE" id="PS51192">
    <property type="entry name" value="HELICASE_ATP_BIND_1"/>
    <property type="match status" value="1"/>
</dbReference>
<feature type="domain" description="Helicase ATP-binding" evidence="2">
    <location>
        <begin position="263"/>
        <end position="424"/>
    </location>
</feature>
<dbReference type="Gene3D" id="3.40.50.10810">
    <property type="entry name" value="Tandem AAA-ATPase domain"/>
    <property type="match status" value="1"/>
</dbReference>
<dbReference type="Proteomes" id="UP000053900">
    <property type="component" value="Unassembled WGS sequence"/>
</dbReference>
<dbReference type="InterPro" id="IPR001650">
    <property type="entry name" value="Helicase_C-like"/>
</dbReference>
<keyword evidence="1" id="KW-0378">Hydrolase</keyword>
<dbReference type="PANTHER" id="PTHR45766:SF6">
    <property type="entry name" value="SWI_SNF-RELATED MATRIX-ASSOCIATED ACTIN-DEPENDENT REGULATOR OF CHROMATIN SUBFAMILY A-LIKE PROTEIN 1"/>
    <property type="match status" value="1"/>
</dbReference>
<feature type="domain" description="Helicase C-terminal" evidence="3">
    <location>
        <begin position="700"/>
        <end position="890"/>
    </location>
</feature>
<dbReference type="SMART" id="SM00490">
    <property type="entry name" value="HELICc"/>
    <property type="match status" value="1"/>
</dbReference>
<dbReference type="Gene3D" id="3.40.50.300">
    <property type="entry name" value="P-loop containing nucleotide triphosphate hydrolases"/>
    <property type="match status" value="1"/>
</dbReference>
<keyword evidence="4" id="KW-0547">Nucleotide-binding</keyword>
<name>A0ABR5IJB9_9HYPH</name>